<sequence>MLRSGQRAGEDPSRVRDRTRRVLGHALIPSIEPRWEPSLEYRITAELTLPVGATGLDGLQQQGAAALLSEWLDRVATVEGPEGVEITPYDHRLKVSSTGAVVELLVDAPALSFAENGAEALLHEILERTELLADWQVGKCEVTVSDAELAEALEGRPEEEPVATRVGLPIEDVTAQRRRLLALSSRLRAFELESFGPPTEDPDSRFLAAGALIDRASVLTEELLLDIMTLDEEAESLDKDEAHWTADDSEGLFVLHDLPVRYRHHYDLSFAKKFLITASVVYSRLTASPWVPPASTAESLALYLLVENAKELLVSFAAVDPDEVTAMFAVFESHAYRHHDHEWLYLEDLDTADPEDSAADPLGFLAQDAHSWFVPYPDVENPALHPYVIEDDD</sequence>
<evidence type="ECO:0000313" key="1">
    <source>
        <dbReference type="EMBL" id="AAZ56361.1"/>
    </source>
</evidence>
<dbReference type="EMBL" id="CP000088">
    <property type="protein sequence ID" value="AAZ56361.1"/>
    <property type="molecule type" value="Genomic_DNA"/>
</dbReference>
<dbReference type="eggNOG" id="ENOG5033EAR">
    <property type="taxonomic scope" value="Bacteria"/>
</dbReference>
<reference evidence="1" key="1">
    <citation type="submission" date="2005-07" db="EMBL/GenBank/DDBJ databases">
        <title>Complete sequence of Thermobifida fusca YX.</title>
        <authorList>
            <consortium name="US DOE Joint Genome Institute"/>
            <person name="Copeland A."/>
            <person name="Lucas S."/>
            <person name="Lapidus A."/>
            <person name="Barry K."/>
            <person name="Detter J.C."/>
            <person name="Glavina T."/>
            <person name="Hammon N."/>
            <person name="Israni S."/>
            <person name="Pitluck S."/>
            <person name="Di Bartolo G."/>
            <person name="Chain P."/>
            <person name="Schmutz J."/>
            <person name="Larimer F."/>
            <person name="Land M."/>
            <person name="Lykidis A."/>
            <person name="Richardson P."/>
        </authorList>
    </citation>
    <scope>NUCLEOTIDE SEQUENCE</scope>
    <source>
        <strain evidence="1">YX</strain>
    </source>
</reference>
<dbReference type="AlphaFoldDB" id="Q47MG1"/>
<organism evidence="1">
    <name type="scientific">Thermobifida fusca (strain YX)</name>
    <dbReference type="NCBI Taxonomy" id="269800"/>
    <lineage>
        <taxon>Bacteria</taxon>
        <taxon>Bacillati</taxon>
        <taxon>Actinomycetota</taxon>
        <taxon>Actinomycetes</taxon>
        <taxon>Streptosporangiales</taxon>
        <taxon>Nocardiopsidaceae</taxon>
        <taxon>Thermobifida</taxon>
    </lineage>
</organism>
<name>Q47MG1_THEFY</name>
<proteinExistence type="predicted"/>
<dbReference type="HOGENOM" id="CLU_047005_0_0_11"/>
<dbReference type="KEGG" id="tfu:Tfu_2328"/>
<gene>
    <name evidence="1" type="ordered locus">Tfu_2328</name>
</gene>
<accession>Q47MG1</accession>
<protein>
    <submittedName>
        <fullName evidence="1">Uncharacterized protein</fullName>
    </submittedName>
</protein>